<dbReference type="Gene3D" id="1.10.620.20">
    <property type="entry name" value="Ribonucleotide Reductase, subunit A"/>
    <property type="match status" value="1"/>
</dbReference>
<name>A0A5A7N3A6_9PROT</name>
<evidence type="ECO:0000313" key="1">
    <source>
        <dbReference type="EMBL" id="GER02598.1"/>
    </source>
</evidence>
<dbReference type="InterPro" id="IPR009078">
    <property type="entry name" value="Ferritin-like_SF"/>
</dbReference>
<evidence type="ECO:0008006" key="3">
    <source>
        <dbReference type="Google" id="ProtNLM"/>
    </source>
</evidence>
<dbReference type="CDD" id="cd00657">
    <property type="entry name" value="Ferritin_like"/>
    <property type="match status" value="1"/>
</dbReference>
<dbReference type="Proteomes" id="UP000324996">
    <property type="component" value="Unassembled WGS sequence"/>
</dbReference>
<dbReference type="SUPFAM" id="SSF47240">
    <property type="entry name" value="Ferritin-like"/>
    <property type="match status" value="1"/>
</dbReference>
<dbReference type="AlphaFoldDB" id="A0A5A7N3A6"/>
<evidence type="ECO:0000313" key="2">
    <source>
        <dbReference type="Proteomes" id="UP000324996"/>
    </source>
</evidence>
<keyword evidence="2" id="KW-1185">Reference proteome</keyword>
<reference evidence="1 2" key="1">
    <citation type="submission" date="2019-09" db="EMBL/GenBank/DDBJ databases">
        <title>NBRP : Genome information of microbial organism related human and environment.</title>
        <authorList>
            <person name="Hattori M."/>
            <person name="Oshima K."/>
            <person name="Inaba H."/>
            <person name="Suda W."/>
            <person name="Sakamoto M."/>
            <person name="Iino T."/>
            <person name="Kitahara M."/>
            <person name="Oshida Y."/>
            <person name="Iida T."/>
            <person name="Kudo T."/>
            <person name="Itoh T."/>
            <person name="Ohkuma M."/>
        </authorList>
    </citation>
    <scope>NUCLEOTIDE SEQUENCE [LARGE SCALE GENOMIC DNA]</scope>
    <source>
        <strain evidence="1 2">Q-1</strain>
    </source>
</reference>
<gene>
    <name evidence="1" type="ORF">JCM17846_02800</name>
</gene>
<dbReference type="RefSeq" id="WP_042088089.1">
    <property type="nucleotide sequence ID" value="NZ_BKCN01000001.1"/>
</dbReference>
<organism evidence="1 2">
    <name type="scientific">Iodidimonas nitroreducens</name>
    <dbReference type="NCBI Taxonomy" id="1236968"/>
    <lineage>
        <taxon>Bacteria</taxon>
        <taxon>Pseudomonadati</taxon>
        <taxon>Pseudomonadota</taxon>
        <taxon>Alphaproteobacteria</taxon>
        <taxon>Iodidimonadales</taxon>
        <taxon>Iodidimonadaceae</taxon>
        <taxon>Iodidimonas</taxon>
    </lineage>
</organism>
<proteinExistence type="predicted"/>
<dbReference type="EMBL" id="BKCN01000001">
    <property type="protein sequence ID" value="GER02598.1"/>
    <property type="molecule type" value="Genomic_DNA"/>
</dbReference>
<protein>
    <recommendedName>
        <fullName evidence="3">Rubrerythrin family protein</fullName>
    </recommendedName>
</protein>
<dbReference type="InterPro" id="IPR012348">
    <property type="entry name" value="RNR-like"/>
</dbReference>
<comment type="caution">
    <text evidence="1">The sequence shown here is derived from an EMBL/GenBank/DDBJ whole genome shotgun (WGS) entry which is preliminary data.</text>
</comment>
<dbReference type="GO" id="GO:0016491">
    <property type="term" value="F:oxidoreductase activity"/>
    <property type="evidence" value="ECO:0007669"/>
    <property type="project" value="InterPro"/>
</dbReference>
<sequence length="275" mass="30647">MAQHWTLDSIDWSGFDPDAVSDDLLAVVKAASLVEANSADYVTYLCRVFPDDADFQAAARQWGEEEAQHGAALGRWAEIADPAFSFAQSLALFREGYGLPLDASASVRGSRAGELIARCVVESGTSSFYSAIRDATSEPVLKEVCRRIAIDEFFHYRLFQKHLGRYKSGDKLGLMERLKVALGRVQEAEDDELAYAWYAANILPRDPQAVYDTKANATAYWRSAMALYQRQHIDNAARMILRAADFNANGRLADLVAGAGWHFVKWRRDKLARTA</sequence>
<accession>A0A5A7N3A6</accession>